<dbReference type="GeneID" id="108681613"/>
<feature type="compositionally biased region" description="Acidic residues" evidence="1">
    <location>
        <begin position="370"/>
        <end position="379"/>
    </location>
</feature>
<proteinExistence type="predicted"/>
<gene>
    <name evidence="3" type="primary">LOC108681613</name>
</gene>
<evidence type="ECO:0000256" key="1">
    <source>
        <dbReference type="SAM" id="MobiDB-lite"/>
    </source>
</evidence>
<keyword evidence="2" id="KW-1185">Reference proteome</keyword>
<accession>A0A8B7PL61</accession>
<dbReference type="OrthoDB" id="6378935at2759"/>
<feature type="compositionally biased region" description="Acidic residues" evidence="1">
    <location>
        <begin position="335"/>
        <end position="348"/>
    </location>
</feature>
<organism evidence="2 3">
    <name type="scientific">Hyalella azteca</name>
    <name type="common">Amphipod</name>
    <dbReference type="NCBI Taxonomy" id="294128"/>
    <lineage>
        <taxon>Eukaryota</taxon>
        <taxon>Metazoa</taxon>
        <taxon>Ecdysozoa</taxon>
        <taxon>Arthropoda</taxon>
        <taxon>Crustacea</taxon>
        <taxon>Multicrustacea</taxon>
        <taxon>Malacostraca</taxon>
        <taxon>Eumalacostraca</taxon>
        <taxon>Peracarida</taxon>
        <taxon>Amphipoda</taxon>
        <taxon>Senticaudata</taxon>
        <taxon>Talitrida</taxon>
        <taxon>Talitroidea</taxon>
        <taxon>Hyalellidae</taxon>
        <taxon>Hyalella</taxon>
    </lineage>
</organism>
<feature type="region of interest" description="Disordered" evidence="1">
    <location>
        <begin position="119"/>
        <end position="152"/>
    </location>
</feature>
<feature type="compositionally biased region" description="Basic residues" evidence="1">
    <location>
        <begin position="389"/>
        <end position="399"/>
    </location>
</feature>
<dbReference type="AlphaFoldDB" id="A0A8B7PL61"/>
<feature type="compositionally biased region" description="Low complexity" evidence="1">
    <location>
        <begin position="119"/>
        <end position="150"/>
    </location>
</feature>
<protein>
    <submittedName>
        <fullName evidence="3">Uncharacterized protein LOC108681613</fullName>
    </submittedName>
</protein>
<name>A0A8B7PL61_HYAAZ</name>
<evidence type="ECO:0000313" key="2">
    <source>
        <dbReference type="Proteomes" id="UP000694843"/>
    </source>
</evidence>
<feature type="compositionally biased region" description="Basic residues" evidence="1">
    <location>
        <begin position="352"/>
        <end position="364"/>
    </location>
</feature>
<evidence type="ECO:0000313" key="3">
    <source>
        <dbReference type="RefSeq" id="XP_018026152.1"/>
    </source>
</evidence>
<dbReference type="KEGG" id="hazt:108681613"/>
<feature type="region of interest" description="Disordered" evidence="1">
    <location>
        <begin position="303"/>
        <end position="405"/>
    </location>
</feature>
<dbReference type="Proteomes" id="UP000694843">
    <property type="component" value="Unplaced"/>
</dbReference>
<dbReference type="RefSeq" id="XP_018026152.1">
    <property type="nucleotide sequence ID" value="XM_018170663.2"/>
</dbReference>
<sequence>MAVDGGDPGSLSFTVSNIPESLTEKPWSCEFDVKKISASTEALTKLMAAQAHQLLKNFNILPYAHSAPSGDVAWQYSTLSSAVVTLPGYFQGSVVTLADGARVGVGSVTCRGAIGSTFSTSSSTLQNSPSSTLQTSPSSILPTSPSTNPNIVSTHDILRSNLQSTLPGLESTQSTSSTSSPASHLPSVLLARPKVRAADGYTLDNSGDIAVLVYHCTSLAVNCSDCTSLLGAPPGAQDSGEPAAPWCGWCTSTNTCTSRSHCTVGDWLLSPDFSRSVSNSRCKSLDDSVKALHHPGHLDEHLAETADESPGRLPESLTADDDLSSAADEAHEFTDDQDEEATGLEVEDVQNKHRRKGQRKRNRKNRTEGDTQDDDEDDKVEVVLNDRKTKGRGRGRSSSRGRGGGGNIKVAKGRYFLKLPFHPEVYVARDTWRLHTGRQYYVPVTKKMFVNLGFVRQAVHGSLGAERSRTVLVDGAWKRASGYFLDLYEKLDQEPVTSIVTSSKPVYDALLAQLDTGNGA</sequence>
<reference evidence="3" key="1">
    <citation type="submission" date="2025-08" db="UniProtKB">
        <authorList>
            <consortium name="RefSeq"/>
        </authorList>
    </citation>
    <scope>IDENTIFICATION</scope>
    <source>
        <tissue evidence="3">Whole organism</tissue>
    </source>
</reference>